<proteinExistence type="predicted"/>
<accession>A0A1E1WLZ3</accession>
<name>A0A1E1WLZ3_PECGO</name>
<feature type="non-terminal residue" evidence="1">
    <location>
        <position position="161"/>
    </location>
</feature>
<gene>
    <name evidence="1" type="ORF">g.4459</name>
</gene>
<protein>
    <submittedName>
        <fullName evidence="1">Uncharacterized protein</fullName>
    </submittedName>
</protein>
<evidence type="ECO:0000313" key="1">
    <source>
        <dbReference type="EMBL" id="JAT87995.1"/>
    </source>
</evidence>
<dbReference type="AlphaFoldDB" id="A0A1E1WLZ3"/>
<sequence length="161" mass="18851">MNDKINTIMVMTRRQRQMIEYGRNKETTEKIKGNDTDDWTDHPRVVELTRKPKNYIELSFDKNGYKKNALCGKGIRSGNDTFMYTPMNSMVTINPSSGSWLKRVFVVKELEEFCNKLEIKELCIIRSEDNKKIIKELAKKIKEESKWQGPRLCITQGVKKV</sequence>
<reference evidence="1" key="1">
    <citation type="submission" date="2015-09" db="EMBL/GenBank/DDBJ databases">
        <title>De novo assembly of Pectinophora gossypiella (Pink Bollworm) gut transcriptome.</title>
        <authorList>
            <person name="Tassone E.E."/>
        </authorList>
    </citation>
    <scope>NUCLEOTIDE SEQUENCE</scope>
</reference>
<dbReference type="EMBL" id="GDQN01003059">
    <property type="protein sequence ID" value="JAT87995.1"/>
    <property type="molecule type" value="Transcribed_RNA"/>
</dbReference>
<organism evidence="1">
    <name type="scientific">Pectinophora gossypiella</name>
    <name type="common">Cotton pink bollworm</name>
    <name type="synonym">Depressaria gossypiella</name>
    <dbReference type="NCBI Taxonomy" id="13191"/>
    <lineage>
        <taxon>Eukaryota</taxon>
        <taxon>Metazoa</taxon>
        <taxon>Ecdysozoa</taxon>
        <taxon>Arthropoda</taxon>
        <taxon>Hexapoda</taxon>
        <taxon>Insecta</taxon>
        <taxon>Pterygota</taxon>
        <taxon>Neoptera</taxon>
        <taxon>Endopterygota</taxon>
        <taxon>Lepidoptera</taxon>
        <taxon>Glossata</taxon>
        <taxon>Ditrysia</taxon>
        <taxon>Gelechioidea</taxon>
        <taxon>Gelechiidae</taxon>
        <taxon>Apatetrinae</taxon>
        <taxon>Pectinophora</taxon>
    </lineage>
</organism>